<reference evidence="2" key="1">
    <citation type="journal article" date="2023" name="Front. Plant Sci.">
        <title>Chromosomal-level genome assembly of Melastoma candidum provides insights into trichome evolution.</title>
        <authorList>
            <person name="Zhong Y."/>
            <person name="Wu W."/>
            <person name="Sun C."/>
            <person name="Zou P."/>
            <person name="Liu Y."/>
            <person name="Dai S."/>
            <person name="Zhou R."/>
        </authorList>
    </citation>
    <scope>NUCLEOTIDE SEQUENCE [LARGE SCALE GENOMIC DNA]</scope>
</reference>
<evidence type="ECO:0000313" key="1">
    <source>
        <dbReference type="EMBL" id="KAI4379513.1"/>
    </source>
</evidence>
<proteinExistence type="predicted"/>
<keyword evidence="2" id="KW-1185">Reference proteome</keyword>
<sequence length="190" mass="22036">MIGSLQYLTLTRPDIAFVVNQLSQFLRSPTEEHVQAAKRILRYLCGMTSVGLPILSTDTSKLMTYAELTGRLPLYEALNNRLCNLSRFNTHFLEVQERTNGFTKLNRSRVLGYCLRRCRSYNPIQHTRTKHISIDYHFVQEQVRRGALLTKYVSTKEQFADIFTKNLNSPSFLAQRLNLTLRPEHEIAAR</sequence>
<dbReference type="EMBL" id="CM042882">
    <property type="protein sequence ID" value="KAI4379513.1"/>
    <property type="molecule type" value="Genomic_DNA"/>
</dbReference>
<dbReference type="Proteomes" id="UP001057402">
    <property type="component" value="Chromosome 3"/>
</dbReference>
<organism evidence="1 2">
    <name type="scientific">Melastoma candidum</name>
    <dbReference type="NCBI Taxonomy" id="119954"/>
    <lineage>
        <taxon>Eukaryota</taxon>
        <taxon>Viridiplantae</taxon>
        <taxon>Streptophyta</taxon>
        <taxon>Embryophyta</taxon>
        <taxon>Tracheophyta</taxon>
        <taxon>Spermatophyta</taxon>
        <taxon>Magnoliopsida</taxon>
        <taxon>eudicotyledons</taxon>
        <taxon>Gunneridae</taxon>
        <taxon>Pentapetalae</taxon>
        <taxon>rosids</taxon>
        <taxon>malvids</taxon>
        <taxon>Myrtales</taxon>
        <taxon>Melastomataceae</taxon>
        <taxon>Melastomatoideae</taxon>
        <taxon>Melastomateae</taxon>
        <taxon>Melastoma</taxon>
    </lineage>
</organism>
<accession>A0ACB9RKK0</accession>
<evidence type="ECO:0000313" key="2">
    <source>
        <dbReference type="Proteomes" id="UP001057402"/>
    </source>
</evidence>
<name>A0ACB9RKK0_9MYRT</name>
<gene>
    <name evidence="1" type="ORF">MLD38_005796</name>
</gene>
<protein>
    <submittedName>
        <fullName evidence="1">Uncharacterized protein</fullName>
    </submittedName>
</protein>
<comment type="caution">
    <text evidence="1">The sequence shown here is derived from an EMBL/GenBank/DDBJ whole genome shotgun (WGS) entry which is preliminary data.</text>
</comment>